<keyword evidence="2" id="KW-0812">Transmembrane</keyword>
<name>A0A246IDE4_STEMA</name>
<gene>
    <name evidence="6" type="ORF">CEE63_03240</name>
</gene>
<protein>
    <recommendedName>
        <fullName evidence="8">Tellurite resistance protein TerB</fullName>
    </recommendedName>
</protein>
<dbReference type="Pfam" id="PF15615">
    <property type="entry name" value="TerB_C"/>
    <property type="match status" value="1"/>
</dbReference>
<feature type="region of interest" description="Disordered" evidence="1">
    <location>
        <begin position="110"/>
        <end position="149"/>
    </location>
</feature>
<dbReference type="InterPro" id="IPR007791">
    <property type="entry name" value="DjlA_N"/>
</dbReference>
<evidence type="ECO:0000259" key="4">
    <source>
        <dbReference type="Pfam" id="PF13208"/>
    </source>
</evidence>
<evidence type="ECO:0000313" key="6">
    <source>
        <dbReference type="EMBL" id="OWQ78038.1"/>
    </source>
</evidence>
<evidence type="ECO:0000259" key="3">
    <source>
        <dbReference type="Pfam" id="PF05099"/>
    </source>
</evidence>
<comment type="caution">
    <text evidence="6">The sequence shown here is derived from an EMBL/GenBank/DDBJ whole genome shotgun (WGS) entry which is preliminary data.</text>
</comment>
<evidence type="ECO:0000313" key="7">
    <source>
        <dbReference type="Proteomes" id="UP000197090"/>
    </source>
</evidence>
<dbReference type="InterPro" id="IPR025266">
    <property type="entry name" value="TerB_N"/>
</dbReference>
<evidence type="ECO:0000256" key="1">
    <source>
        <dbReference type="SAM" id="MobiDB-lite"/>
    </source>
</evidence>
<dbReference type="Proteomes" id="UP000197090">
    <property type="component" value="Unassembled WGS sequence"/>
</dbReference>
<evidence type="ECO:0008006" key="8">
    <source>
        <dbReference type="Google" id="ProtNLM"/>
    </source>
</evidence>
<dbReference type="CDD" id="cd07176">
    <property type="entry name" value="terB"/>
    <property type="match status" value="1"/>
</dbReference>
<dbReference type="SUPFAM" id="SSF158682">
    <property type="entry name" value="TerB-like"/>
    <property type="match status" value="1"/>
</dbReference>
<evidence type="ECO:0000259" key="5">
    <source>
        <dbReference type="Pfam" id="PF15615"/>
    </source>
</evidence>
<dbReference type="Pfam" id="PF05099">
    <property type="entry name" value="TerB"/>
    <property type="match status" value="1"/>
</dbReference>
<feature type="domain" description="TerB N-terminal" evidence="4">
    <location>
        <begin position="322"/>
        <end position="527"/>
    </location>
</feature>
<keyword evidence="2" id="KW-1133">Transmembrane helix</keyword>
<feature type="region of interest" description="Disordered" evidence="1">
    <location>
        <begin position="203"/>
        <end position="289"/>
    </location>
</feature>
<accession>A0A246IDE4</accession>
<dbReference type="Gene3D" id="1.10.3680.10">
    <property type="entry name" value="TerB-like"/>
    <property type="match status" value="1"/>
</dbReference>
<dbReference type="InterPro" id="IPR028932">
    <property type="entry name" value="TerB-C"/>
</dbReference>
<reference evidence="6 7" key="1">
    <citation type="submission" date="2017-06" db="EMBL/GenBank/DDBJ databases">
        <authorList>
            <person name="Kim H.J."/>
            <person name="Triplett B.A."/>
        </authorList>
    </citation>
    <scope>NUCLEOTIDE SEQUENCE [LARGE SCALE GENOMIC DNA]</scope>
    <source>
        <strain evidence="6 7">594</strain>
    </source>
</reference>
<dbReference type="Pfam" id="PF13208">
    <property type="entry name" value="TerB_N"/>
    <property type="match status" value="1"/>
</dbReference>
<feature type="domain" description="Co-chaperone DjlA N-terminal" evidence="3">
    <location>
        <begin position="735"/>
        <end position="840"/>
    </location>
</feature>
<dbReference type="RefSeq" id="WP_088496379.1">
    <property type="nucleotide sequence ID" value="NZ_NIVX01000026.1"/>
</dbReference>
<feature type="domain" description="TerB-C" evidence="5">
    <location>
        <begin position="853"/>
        <end position="989"/>
    </location>
</feature>
<keyword evidence="2" id="KW-0472">Membrane</keyword>
<feature type="compositionally biased region" description="Basic and acidic residues" evidence="1">
    <location>
        <begin position="231"/>
        <end position="244"/>
    </location>
</feature>
<dbReference type="EMBL" id="NIVX01000026">
    <property type="protein sequence ID" value="OWQ78038.1"/>
    <property type="molecule type" value="Genomic_DNA"/>
</dbReference>
<proteinExistence type="predicted"/>
<evidence type="ECO:0000256" key="2">
    <source>
        <dbReference type="SAM" id="Phobius"/>
    </source>
</evidence>
<dbReference type="AlphaFoldDB" id="A0A246IDE4"/>
<feature type="compositionally biased region" description="Polar residues" evidence="1">
    <location>
        <begin position="135"/>
        <end position="146"/>
    </location>
</feature>
<sequence length="990" mass="106723">MARRKQTAGGWIVAILVVIALVPKEVWIGLGIVLAVAVLIWIGAKWQAMRPKNPSPPVKPVPRPEPTLAELMEASPLPSGQAARRTPRPVAAQAAAPVSVEVAFPAKSAGTAASEATQPIQSVDRPAQPLVRDSSGASPETISLTRPGNLEEAKAAVSMRSAIESAARVLTAVGSGNPSTPYPQQPNVDEIERARPGNLAAAKHAVTQRLAESQGGGAIEPLLQPTANAGEPRREALTSVRDEQTSPSPISSATECSLPPLTGSGVSDAIAVPPPPPLPSRASPPSLPDELRQVAMDSGTPAKQYAVPRPPEGWDKTRWLGPQDEIEIAGIVIRGGLFYTGPRMATPGTREQEPSLVNGVLAVGRYGDYRSTTRYWGGYADFEPAERHAYLKWLASDRTDPGCAIQYVRLFLYGLERRVLLDSVNDPTSKQDWPAIEAMLRRLSSAYASVHPHVHGHVNSLLDWMTLNEAGDQLYNAPIPAFERSYELPFYIRLALGQCSLDRAPVPAALATAWVRLNPEIPLRTAATRCADEFDRLFALRYGETFGAGLVLPKNRTKLKFTRRPFNPVLDRIEAGTRTFGDIPDVTALRTPLKGLHELVVQCTEDLASFSRLVGKTPDARDSLEGLLLLPPEIWPIAMQQALAQIASDAQAGNLSLQQADLLGRFGPVRGPLAKDKIRDLARALEQSRVGIEPNVLEGARVPGENDPIVLFAMLPDQSHKTDAQAYQTAQLTLQLGSTVAQSDGAFSTHELEHLSREIASWTHLSEGDRRRLRAHLDLLTLAPLSLPALRKKLDPLSDDIKDAIAGSMATLAQVDGMVSPEEVRFLERVYKALGVDPARVFSDVHAPRPSKATAAAASAAPGAFQLDPDRIAALERDTAQVSALLANIFTDEEAAPPDLAPVEAASVETESAGQLLGLDQAHSALLRLMLSRPVWTRAELEDGAADMELMLDGALEQINDASFDAYDIPFSDGDDPLEINPEFIEKIEQ</sequence>
<feature type="transmembrane region" description="Helical" evidence="2">
    <location>
        <begin position="12"/>
        <end position="42"/>
    </location>
</feature>
<dbReference type="InterPro" id="IPR029024">
    <property type="entry name" value="TerB-like"/>
</dbReference>
<feature type="compositionally biased region" description="Polar residues" evidence="1">
    <location>
        <begin position="245"/>
        <end position="255"/>
    </location>
</feature>
<organism evidence="6 7">
    <name type="scientific">Stenotrophomonas maltophilia</name>
    <name type="common">Pseudomonas maltophilia</name>
    <name type="synonym">Xanthomonas maltophilia</name>
    <dbReference type="NCBI Taxonomy" id="40324"/>
    <lineage>
        <taxon>Bacteria</taxon>
        <taxon>Pseudomonadati</taxon>
        <taxon>Pseudomonadota</taxon>
        <taxon>Gammaproteobacteria</taxon>
        <taxon>Lysobacterales</taxon>
        <taxon>Lysobacteraceae</taxon>
        <taxon>Stenotrophomonas</taxon>
        <taxon>Stenotrophomonas maltophilia group</taxon>
    </lineage>
</organism>